<protein>
    <recommendedName>
        <fullName evidence="13">DNA-directed RNA polymerase subunit beta</fullName>
        <ecNumber evidence="13">2.7.7.6</ecNumber>
    </recommendedName>
</protein>
<dbReference type="FunFam" id="2.40.50.150:FF:000004">
    <property type="entry name" value="DNA-directed RNA polymerase subunit beta"/>
    <property type="match status" value="1"/>
</dbReference>
<comment type="function">
    <text evidence="13">DNA-dependent RNA polymerase catalyzes the transcription of DNA into RNA using the four ribonucleoside triphosphates as substrates.</text>
</comment>
<organism evidence="20 21">
    <name type="scientific">Echria macrotheca</name>
    <dbReference type="NCBI Taxonomy" id="438768"/>
    <lineage>
        <taxon>Eukaryota</taxon>
        <taxon>Fungi</taxon>
        <taxon>Dikarya</taxon>
        <taxon>Ascomycota</taxon>
        <taxon>Pezizomycotina</taxon>
        <taxon>Sordariomycetes</taxon>
        <taxon>Sordariomycetidae</taxon>
        <taxon>Sordariales</taxon>
        <taxon>Schizotheciaceae</taxon>
        <taxon>Echria</taxon>
    </lineage>
</organism>
<evidence type="ECO:0000259" key="16">
    <source>
        <dbReference type="Pfam" id="PF04561"/>
    </source>
</evidence>
<evidence type="ECO:0000256" key="9">
    <source>
        <dbReference type="ARBA" id="ARBA00023163"/>
    </source>
</evidence>
<keyword evidence="9 13" id="KW-0804">Transcription</keyword>
<dbReference type="InterPro" id="IPR037034">
    <property type="entry name" value="RNA_pol_Rpb2_2_sf"/>
</dbReference>
<dbReference type="Gene3D" id="3.90.1070.20">
    <property type="match status" value="1"/>
</dbReference>
<evidence type="ECO:0000259" key="15">
    <source>
        <dbReference type="Pfam" id="PF04560"/>
    </source>
</evidence>
<dbReference type="EC" id="2.7.7.6" evidence="13"/>
<evidence type="ECO:0000256" key="11">
    <source>
        <dbReference type="ARBA" id="ARBA00047768"/>
    </source>
</evidence>
<dbReference type="Gene3D" id="2.40.270.10">
    <property type="entry name" value="DNA-directed RNA polymerase, subunit 2, domain 6"/>
    <property type="match status" value="1"/>
</dbReference>
<dbReference type="FunFam" id="3.90.1100.10:FF:000008">
    <property type="entry name" value="DNA-directed RNA polymerase subunit beta"/>
    <property type="match status" value="1"/>
</dbReference>
<dbReference type="GO" id="GO:0006362">
    <property type="term" value="P:transcription elongation by RNA polymerase I"/>
    <property type="evidence" value="ECO:0007669"/>
    <property type="project" value="UniProtKB-ARBA"/>
</dbReference>
<feature type="domain" description="DNA-directed RNA polymerase subunit 2 hybrid-binding" evidence="14">
    <location>
        <begin position="701"/>
        <end position="1077"/>
    </location>
</feature>
<comment type="similarity">
    <text evidence="2 12">Belongs to the RNA polymerase beta chain family.</text>
</comment>
<feature type="domain" description="RNA polymerase Rpb2" evidence="15">
    <location>
        <begin position="1079"/>
        <end position="1206"/>
    </location>
</feature>
<evidence type="ECO:0000313" key="20">
    <source>
        <dbReference type="EMBL" id="KAK1752502.1"/>
    </source>
</evidence>
<feature type="domain" description="RNA polymerase Rpb2" evidence="16">
    <location>
        <begin position="206"/>
        <end position="400"/>
    </location>
</feature>
<evidence type="ECO:0000256" key="10">
    <source>
        <dbReference type="ARBA" id="ARBA00023242"/>
    </source>
</evidence>
<dbReference type="Pfam" id="PF04561">
    <property type="entry name" value="RNA_pol_Rpb2_2"/>
    <property type="match status" value="1"/>
</dbReference>
<dbReference type="PANTHER" id="PTHR20856">
    <property type="entry name" value="DNA-DIRECTED RNA POLYMERASE I SUBUNIT 2"/>
    <property type="match status" value="1"/>
</dbReference>
<dbReference type="FunFam" id="2.40.270.10:FF:000011">
    <property type="entry name" value="DNA-directed RNA polymerase subunit beta"/>
    <property type="match status" value="1"/>
</dbReference>
<evidence type="ECO:0000259" key="17">
    <source>
        <dbReference type="Pfam" id="PF04563"/>
    </source>
</evidence>
<dbReference type="PROSITE" id="PS01166">
    <property type="entry name" value="RNA_POL_BETA"/>
    <property type="match status" value="1"/>
</dbReference>
<dbReference type="GO" id="GO:0000428">
    <property type="term" value="C:DNA-directed RNA polymerase complex"/>
    <property type="evidence" value="ECO:0007669"/>
    <property type="project" value="UniProtKB-KW"/>
</dbReference>
<dbReference type="GO" id="GO:0003899">
    <property type="term" value="F:DNA-directed RNA polymerase activity"/>
    <property type="evidence" value="ECO:0007669"/>
    <property type="project" value="UniProtKB-EC"/>
</dbReference>
<feature type="domain" description="RNA polymerase Rpb2" evidence="18">
    <location>
        <begin position="489"/>
        <end position="554"/>
    </location>
</feature>
<keyword evidence="6" id="KW-0479">Metal-binding</keyword>
<feature type="domain" description="DNA-directed RNA polymerase I subunit RPA2" evidence="19">
    <location>
        <begin position="594"/>
        <end position="651"/>
    </location>
</feature>
<evidence type="ECO:0000256" key="8">
    <source>
        <dbReference type="ARBA" id="ARBA00022833"/>
    </source>
</evidence>
<dbReference type="FunFam" id="3.90.1070.20:FF:000003">
    <property type="entry name" value="DNA-directed RNA polymerase subunit beta"/>
    <property type="match status" value="1"/>
</dbReference>
<dbReference type="GO" id="GO:0003677">
    <property type="term" value="F:DNA binding"/>
    <property type="evidence" value="ECO:0007669"/>
    <property type="project" value="InterPro"/>
</dbReference>
<dbReference type="InterPro" id="IPR007121">
    <property type="entry name" value="RNA_pol_bsu_CS"/>
</dbReference>
<dbReference type="GO" id="GO:0008270">
    <property type="term" value="F:zinc ion binding"/>
    <property type="evidence" value="ECO:0007669"/>
    <property type="project" value="UniProtKB-KW"/>
</dbReference>
<dbReference type="InterPro" id="IPR015712">
    <property type="entry name" value="DNA-dir_RNA_pol_su2"/>
</dbReference>
<dbReference type="InterPro" id="IPR007641">
    <property type="entry name" value="RNA_pol_Rpb2_7"/>
</dbReference>
<evidence type="ECO:0000256" key="1">
    <source>
        <dbReference type="ARBA" id="ARBA00004604"/>
    </source>
</evidence>
<dbReference type="Proteomes" id="UP001239445">
    <property type="component" value="Unassembled WGS sequence"/>
</dbReference>
<accession>A0AAJ0F3P5</accession>
<comment type="catalytic activity">
    <reaction evidence="11">
        <text>RNA(n) + a ribonucleoside 5'-triphosphate = RNA(n+1) + diphosphate</text>
        <dbReference type="Rhea" id="RHEA:21248"/>
        <dbReference type="Rhea" id="RHEA-COMP:14527"/>
        <dbReference type="Rhea" id="RHEA-COMP:17342"/>
        <dbReference type="ChEBI" id="CHEBI:33019"/>
        <dbReference type="ChEBI" id="CHEBI:61557"/>
        <dbReference type="ChEBI" id="CHEBI:140395"/>
        <dbReference type="EC" id="2.7.7.6"/>
    </reaction>
    <physiologicalReaction direction="left-to-right" evidence="11">
        <dbReference type="Rhea" id="RHEA:21249"/>
    </physiologicalReaction>
</comment>
<dbReference type="Pfam" id="PF00562">
    <property type="entry name" value="RNA_pol_Rpb2_6"/>
    <property type="match status" value="1"/>
</dbReference>
<dbReference type="Pfam" id="PF04560">
    <property type="entry name" value="RNA_pol_Rpb2_7"/>
    <property type="match status" value="1"/>
</dbReference>
<evidence type="ECO:0000259" key="18">
    <source>
        <dbReference type="Pfam" id="PF04565"/>
    </source>
</evidence>
<evidence type="ECO:0000256" key="4">
    <source>
        <dbReference type="ARBA" id="ARBA00022679"/>
    </source>
</evidence>
<dbReference type="CDD" id="cd00653">
    <property type="entry name" value="RNA_pol_B_RPB2"/>
    <property type="match status" value="1"/>
</dbReference>
<comment type="caution">
    <text evidence="20">The sequence shown here is derived from an EMBL/GenBank/DDBJ whole genome shotgun (WGS) entry which is preliminary data.</text>
</comment>
<dbReference type="GO" id="GO:0005730">
    <property type="term" value="C:nucleolus"/>
    <property type="evidence" value="ECO:0007669"/>
    <property type="project" value="UniProtKB-SubCell"/>
</dbReference>
<dbReference type="InterPro" id="IPR007642">
    <property type="entry name" value="RNA_pol_Rpb2_2"/>
</dbReference>
<keyword evidence="21" id="KW-1185">Reference proteome</keyword>
<dbReference type="Gene3D" id="3.90.1800.10">
    <property type="entry name" value="RNA polymerase alpha subunit dimerisation domain"/>
    <property type="match status" value="1"/>
</dbReference>
<dbReference type="InterPro" id="IPR007120">
    <property type="entry name" value="DNA-dir_RNAP_su2_dom"/>
</dbReference>
<evidence type="ECO:0000256" key="2">
    <source>
        <dbReference type="ARBA" id="ARBA00006835"/>
    </source>
</evidence>
<evidence type="ECO:0000313" key="21">
    <source>
        <dbReference type="Proteomes" id="UP001239445"/>
    </source>
</evidence>
<dbReference type="Pfam" id="PF06883">
    <property type="entry name" value="RNA_pol_Rpa2_4"/>
    <property type="match status" value="1"/>
</dbReference>
<dbReference type="Pfam" id="PF04565">
    <property type="entry name" value="RNA_pol_Rpb2_3"/>
    <property type="match status" value="1"/>
</dbReference>
<comment type="subcellular location">
    <subcellularLocation>
        <location evidence="1">Nucleus</location>
        <location evidence="1">Nucleolus</location>
    </subcellularLocation>
</comment>
<keyword evidence="7" id="KW-0863">Zinc-finger</keyword>
<keyword evidence="5 13" id="KW-0548">Nucleotidyltransferase</keyword>
<reference evidence="20" key="1">
    <citation type="submission" date="2023-06" db="EMBL/GenBank/DDBJ databases">
        <title>Genome-scale phylogeny and comparative genomics of the fungal order Sordariales.</title>
        <authorList>
            <consortium name="Lawrence Berkeley National Laboratory"/>
            <person name="Hensen N."/>
            <person name="Bonometti L."/>
            <person name="Westerberg I."/>
            <person name="Brannstrom I.O."/>
            <person name="Guillou S."/>
            <person name="Cros-Aarteil S."/>
            <person name="Calhoun S."/>
            <person name="Haridas S."/>
            <person name="Kuo A."/>
            <person name="Mondo S."/>
            <person name="Pangilinan J."/>
            <person name="Riley R."/>
            <person name="Labutti K."/>
            <person name="Andreopoulos B."/>
            <person name="Lipzen A."/>
            <person name="Chen C."/>
            <person name="Yanf M."/>
            <person name="Daum C."/>
            <person name="Ng V."/>
            <person name="Clum A."/>
            <person name="Steindorff A."/>
            <person name="Ohm R."/>
            <person name="Martin F."/>
            <person name="Silar P."/>
            <person name="Natvig D."/>
            <person name="Lalanne C."/>
            <person name="Gautier V."/>
            <person name="Ament-Velasquez S.L."/>
            <person name="Kruys A."/>
            <person name="Hutchinson M.I."/>
            <person name="Powell A.J."/>
            <person name="Barry K."/>
            <person name="Miller A.N."/>
            <person name="Grigoriev I.V."/>
            <person name="Debuchy R."/>
            <person name="Gladieux P."/>
            <person name="Thoren M.H."/>
            <person name="Johannesson H."/>
        </authorList>
    </citation>
    <scope>NUCLEOTIDE SEQUENCE</scope>
    <source>
        <strain evidence="20">PSN4</strain>
    </source>
</reference>
<evidence type="ECO:0000259" key="14">
    <source>
        <dbReference type="Pfam" id="PF00562"/>
    </source>
</evidence>
<dbReference type="FunFam" id="3.90.1110.10:FF:000007">
    <property type="entry name" value="DNA-directed RNA polymerase subunit beta"/>
    <property type="match status" value="1"/>
</dbReference>
<keyword evidence="4 13" id="KW-0808">Transferase</keyword>
<evidence type="ECO:0000256" key="3">
    <source>
        <dbReference type="ARBA" id="ARBA00022478"/>
    </source>
</evidence>
<dbReference type="Gene3D" id="3.90.1100.10">
    <property type="match status" value="1"/>
</dbReference>
<name>A0AAJ0F3P5_9PEZI</name>
<sequence length="1234" mass="138795">MAPERGTKTTWDHEYNIARREKLFRNPPTDHTAYPALQAAVNPHIEAFNALFPRDGPGLLDHAIAEIGTKTFFDGDDAAPINSKNKLTVRYKGVYLKRSQVPPTNKWAKTREIFPAECRERHVTYRGKLSATLEFRINDGDPVEFQRELGQMPIMIKSNRCHLQNNPPALLVARKEESDELGGYFVVNGIEKIIRLLLVNKRNFPLAIIRPSFKNRGPAYTEFGIIVRSVRPDETSQTGVLHYLSDGNVTFRFSWRKNEYLVPVMMIMKALVETNDREIFEGIVGSPKSKGMQNTFLTDRVELLLRTYKAYDLYTKSQTRAYLGEKFRVVLGVPEDMSDYDVGTEFLRKIVLVHLGCVNVTETEDLDKFKMLLFMCRKLYALVAGDCSVDNPDAIQNQEILLGGFLYGQILKERLEELLTVQLRMALRDYLRRNPTVSFTSQTFHKDFPLAIFRRTNENLGNALEYFLSTGNLSSPSGLDLQQTSGFTVVAEKLNFLRFISHFRMVHRGSFFAQLKTTTVRKLLPESWGFLCPVHTPDGSPCGLLSHFAHKCKIVTKAPDASAVPRIVTELGLAYKSSADVSESVVVMLDGRILGWCSPEECKVMASNLRHLKVLGKSGVPLELEIGYVPLSKGGSYPGLYMSSQASRLVRPVKYLALDKEDYVGPHEQPYMSIACRETDIMPNDPTHIEFHPTNILSILANMTPFSDFNQSPRNMYQCQMGKQTMGTPATALRHRTDNKMYRIQTGQTPLVRSPLHNTYGFDNFPNGMNCVVAVISYTGYDMDDAMIINKSAHERGFGHGTIYKTKKYTLKNERSRSVQNIEKMFGFPPDYTVRPGMKAMLDIDDGLPHVGRRVQDGDILFAWHTVSPDFGGKYVNKDGIVHYEKYKDSEEAYIEEVRIIGNDMGTEPLQTISIKFRVPRSPVIGDKFSSRHGQKGVCSQKWPAVDMPFSESGIQPDVIINPHAFPSRMTIGMFVESLAGKAGALHGLAQDCTPFSFDEENTAADYFGYQLLKAGYNYHGNEPMYSGITGEEFAVDIYIGCVYYQRLRHMVNDKYQVRTTGPVVPTTGQPIKGRKKGGGIRVGEMERDSLLAHGTAFLLQDRLLNCSDYTKTWVCRDCGSFLGVQPTVSPFIGKKTSVGTVRCRNCARRLSDIKDLNWMTLEGETWDDGQGVEWVGGENTTQVVVPGALKFLDAELSSMGVKLKYKVDKRDAIRRGPLKPSGLKPLQNGLMAA</sequence>
<dbReference type="InterPro" id="IPR014724">
    <property type="entry name" value="RNA_pol_RPB2_OB-fold"/>
</dbReference>
<evidence type="ECO:0000259" key="19">
    <source>
        <dbReference type="Pfam" id="PF06883"/>
    </source>
</evidence>
<proteinExistence type="inferred from homology"/>
<dbReference type="InterPro" id="IPR009674">
    <property type="entry name" value="Rpa2_dom_4"/>
</dbReference>
<dbReference type="InterPro" id="IPR037033">
    <property type="entry name" value="DNA-dir_RNAP_su2_hyb_sf"/>
</dbReference>
<dbReference type="SUPFAM" id="SSF64484">
    <property type="entry name" value="beta and beta-prime subunits of DNA dependent RNA-polymerase"/>
    <property type="match status" value="1"/>
</dbReference>
<dbReference type="Gene3D" id="2.40.50.150">
    <property type="match status" value="1"/>
</dbReference>
<dbReference type="AlphaFoldDB" id="A0AAJ0F3P5"/>
<dbReference type="InterPro" id="IPR007645">
    <property type="entry name" value="RNA_pol_Rpb2_3"/>
</dbReference>
<evidence type="ECO:0000256" key="5">
    <source>
        <dbReference type="ARBA" id="ARBA00022695"/>
    </source>
</evidence>
<evidence type="ECO:0000256" key="13">
    <source>
        <dbReference type="RuleBase" id="RU363031"/>
    </source>
</evidence>
<keyword evidence="3 13" id="KW-0240">DNA-directed RNA polymerase</keyword>
<gene>
    <name evidence="20" type="ORF">QBC47DRAFT_416154</name>
</gene>
<evidence type="ECO:0000256" key="6">
    <source>
        <dbReference type="ARBA" id="ARBA00022723"/>
    </source>
</evidence>
<evidence type="ECO:0000256" key="7">
    <source>
        <dbReference type="ARBA" id="ARBA00022771"/>
    </source>
</evidence>
<keyword evidence="8" id="KW-0862">Zinc</keyword>
<dbReference type="Pfam" id="PF04563">
    <property type="entry name" value="RNA_pol_Rpb2_1"/>
    <property type="match status" value="1"/>
</dbReference>
<feature type="domain" description="RNA polymerase beta subunit protrusion" evidence="17">
    <location>
        <begin position="40"/>
        <end position="437"/>
    </location>
</feature>
<keyword evidence="10" id="KW-0539">Nucleus</keyword>
<evidence type="ECO:0000256" key="12">
    <source>
        <dbReference type="RuleBase" id="RU000434"/>
    </source>
</evidence>
<dbReference type="InterPro" id="IPR007644">
    <property type="entry name" value="RNA_pol_bsu_protrusion"/>
</dbReference>
<dbReference type="EMBL" id="MU839839">
    <property type="protein sequence ID" value="KAK1752502.1"/>
    <property type="molecule type" value="Genomic_DNA"/>
</dbReference>
<dbReference type="GO" id="GO:0032549">
    <property type="term" value="F:ribonucleoside binding"/>
    <property type="evidence" value="ECO:0007669"/>
    <property type="project" value="InterPro"/>
</dbReference>
<dbReference type="Gene3D" id="3.90.1110.10">
    <property type="entry name" value="RNA polymerase Rpb2, domain 2"/>
    <property type="match status" value="1"/>
</dbReference>